<dbReference type="EMBL" id="BBRZ01000122">
    <property type="protein sequence ID" value="GAM59071.1"/>
    <property type="molecule type" value="Genomic_DNA"/>
</dbReference>
<dbReference type="Pfam" id="PF00356">
    <property type="entry name" value="LacI"/>
    <property type="match status" value="1"/>
</dbReference>
<dbReference type="Pfam" id="PF13377">
    <property type="entry name" value="Peripla_BP_3"/>
    <property type="match status" value="1"/>
</dbReference>
<dbReference type="AlphaFoldDB" id="A0A0B8NYM8"/>
<gene>
    <name evidence="5" type="ORF">JCM19231_1797</name>
</gene>
<evidence type="ECO:0000259" key="4">
    <source>
        <dbReference type="PROSITE" id="PS50932"/>
    </source>
</evidence>
<dbReference type="InterPro" id="IPR010982">
    <property type="entry name" value="Lambda_DNA-bd_dom_sf"/>
</dbReference>
<keyword evidence="1" id="KW-0805">Transcription regulation</keyword>
<dbReference type="PANTHER" id="PTHR30146:SF109">
    <property type="entry name" value="HTH-TYPE TRANSCRIPTIONAL REGULATOR GALS"/>
    <property type="match status" value="1"/>
</dbReference>
<dbReference type="CDD" id="cd06267">
    <property type="entry name" value="PBP1_LacI_sugar_binding-like"/>
    <property type="match status" value="1"/>
</dbReference>
<dbReference type="GO" id="GO:0003700">
    <property type="term" value="F:DNA-binding transcription factor activity"/>
    <property type="evidence" value="ECO:0007669"/>
    <property type="project" value="TreeGrafter"/>
</dbReference>
<dbReference type="Gene3D" id="3.40.50.2300">
    <property type="match status" value="2"/>
</dbReference>
<evidence type="ECO:0000256" key="2">
    <source>
        <dbReference type="ARBA" id="ARBA00023125"/>
    </source>
</evidence>
<dbReference type="InterPro" id="IPR046335">
    <property type="entry name" value="LacI/GalR-like_sensor"/>
</dbReference>
<dbReference type="Gene3D" id="1.10.260.40">
    <property type="entry name" value="lambda repressor-like DNA-binding domains"/>
    <property type="match status" value="1"/>
</dbReference>
<dbReference type="Proteomes" id="UP000031671">
    <property type="component" value="Unassembled WGS sequence"/>
</dbReference>
<evidence type="ECO:0000256" key="1">
    <source>
        <dbReference type="ARBA" id="ARBA00023015"/>
    </source>
</evidence>
<evidence type="ECO:0000313" key="5">
    <source>
        <dbReference type="EMBL" id="GAM59071.1"/>
    </source>
</evidence>
<evidence type="ECO:0000313" key="6">
    <source>
        <dbReference type="Proteomes" id="UP000031671"/>
    </source>
</evidence>
<comment type="caution">
    <text evidence="5">The sequence shown here is derived from an EMBL/GenBank/DDBJ whole genome shotgun (WGS) entry which is preliminary data.</text>
</comment>
<reference evidence="5 6" key="1">
    <citation type="submission" date="2015-01" db="EMBL/GenBank/DDBJ databases">
        <title>Vibrio sp. C1 JCM 19231 whole genome shotgun sequence.</title>
        <authorList>
            <person name="Sawabe T."/>
            <person name="Meirelles P."/>
            <person name="Feng G."/>
            <person name="Sayaka M."/>
            <person name="Hattori M."/>
            <person name="Ohkuma M."/>
        </authorList>
    </citation>
    <scope>NUCLEOTIDE SEQUENCE [LARGE SCALE GENOMIC DNA]</scope>
    <source>
        <strain evidence="6">JCM 19231</strain>
    </source>
</reference>
<proteinExistence type="predicted"/>
<sequence>MSSPINIKKVAELAGVSVASVSRTINGKGGVGEATRQKVLDTCKALNYNPSLTARKLSSGKDVTVAILLSSNDSQLSPYVTLFYNHMLEMLQRKGLVAEIVYHEDVDSVKDKASSCIVLAANENDHRLESLRRQGIPFVNVGKKINGWWVAPDEFMGIRQLTLDLINRGKKRIAFVVAKDTESAEQNSRHQATPVPRKCRPAPHTIEFVGNHFQGMHVCSYFYRNLHLLEEYDALVCNSDEIALGVLEVIKHQPLNVPKDIAVTGFDDLPLVSGELTTIKQNLGHIAEKTIESLELAKKGDEAFGVISQVEVLNRKTS</sequence>
<name>A0A0B8NYM8_9VIBR</name>
<dbReference type="InterPro" id="IPR028082">
    <property type="entry name" value="Peripla_BP_I"/>
</dbReference>
<keyword evidence="3" id="KW-0804">Transcription</keyword>
<dbReference type="PANTHER" id="PTHR30146">
    <property type="entry name" value="LACI-RELATED TRANSCRIPTIONAL REPRESSOR"/>
    <property type="match status" value="1"/>
</dbReference>
<dbReference type="InterPro" id="IPR000843">
    <property type="entry name" value="HTH_LacI"/>
</dbReference>
<protein>
    <submittedName>
        <fullName evidence="5">Transcriptional regulator, lacI family</fullName>
    </submittedName>
</protein>
<accession>A0A0B8NYM8</accession>
<dbReference type="PROSITE" id="PS50932">
    <property type="entry name" value="HTH_LACI_2"/>
    <property type="match status" value="1"/>
</dbReference>
<evidence type="ECO:0000256" key="3">
    <source>
        <dbReference type="ARBA" id="ARBA00023163"/>
    </source>
</evidence>
<dbReference type="SMART" id="SM00354">
    <property type="entry name" value="HTH_LACI"/>
    <property type="match status" value="1"/>
</dbReference>
<dbReference type="GO" id="GO:0000976">
    <property type="term" value="F:transcription cis-regulatory region binding"/>
    <property type="evidence" value="ECO:0007669"/>
    <property type="project" value="TreeGrafter"/>
</dbReference>
<keyword evidence="2" id="KW-0238">DNA-binding</keyword>
<dbReference type="SUPFAM" id="SSF53822">
    <property type="entry name" value="Periplasmic binding protein-like I"/>
    <property type="match status" value="1"/>
</dbReference>
<keyword evidence="6" id="KW-1185">Reference proteome</keyword>
<dbReference type="SUPFAM" id="SSF47413">
    <property type="entry name" value="lambda repressor-like DNA-binding domains"/>
    <property type="match status" value="1"/>
</dbReference>
<reference evidence="5 6" key="2">
    <citation type="submission" date="2015-01" db="EMBL/GenBank/DDBJ databases">
        <authorList>
            <consortium name="NBRP consortium"/>
            <person name="Sawabe T."/>
            <person name="Meirelles P."/>
            <person name="Feng G."/>
            <person name="Sayaka M."/>
            <person name="Hattori M."/>
            <person name="Ohkuma M."/>
        </authorList>
    </citation>
    <scope>NUCLEOTIDE SEQUENCE [LARGE SCALE GENOMIC DNA]</scope>
    <source>
        <strain evidence="6">JCM 19231</strain>
    </source>
</reference>
<organism evidence="5 6">
    <name type="scientific">Vibrio ishigakensis</name>
    <dbReference type="NCBI Taxonomy" id="1481914"/>
    <lineage>
        <taxon>Bacteria</taxon>
        <taxon>Pseudomonadati</taxon>
        <taxon>Pseudomonadota</taxon>
        <taxon>Gammaproteobacteria</taxon>
        <taxon>Vibrionales</taxon>
        <taxon>Vibrionaceae</taxon>
        <taxon>Vibrio</taxon>
    </lineage>
</organism>
<dbReference type="CDD" id="cd01392">
    <property type="entry name" value="HTH_LacI"/>
    <property type="match status" value="1"/>
</dbReference>
<feature type="domain" description="HTH lacI-type" evidence="4">
    <location>
        <begin position="5"/>
        <end position="59"/>
    </location>
</feature>